<dbReference type="SMART" id="SM00530">
    <property type="entry name" value="HTH_XRE"/>
    <property type="match status" value="1"/>
</dbReference>
<dbReference type="InterPro" id="IPR010982">
    <property type="entry name" value="Lambda_DNA-bd_dom_sf"/>
</dbReference>
<dbReference type="Gene3D" id="1.10.260.40">
    <property type="entry name" value="lambda repressor-like DNA-binding domains"/>
    <property type="match status" value="1"/>
</dbReference>
<dbReference type="EMBL" id="AGXC01000001">
    <property type="protein sequence ID" value="EMZ42678.1"/>
    <property type="molecule type" value="Genomic_DNA"/>
</dbReference>
<proteinExistence type="predicted"/>
<protein>
    <recommendedName>
        <fullName evidence="1">HTH cro/C1-type domain-containing protein</fullName>
    </recommendedName>
</protein>
<accession>N2BVQ6</accession>
<evidence type="ECO:0000313" key="2">
    <source>
        <dbReference type="EMBL" id="EMZ42678.1"/>
    </source>
</evidence>
<dbReference type="SUPFAM" id="SSF47413">
    <property type="entry name" value="lambda repressor-like DNA-binding domains"/>
    <property type="match status" value="1"/>
</dbReference>
<reference evidence="2 3" key="1">
    <citation type="submission" date="2013-03" db="EMBL/GenBank/DDBJ databases">
        <title>The Genome Sequence of Atopobium minutum 10063974.</title>
        <authorList>
            <consortium name="The Broad Institute Genome Sequencing Platform"/>
            <person name="Earl A."/>
            <person name="Ward D."/>
            <person name="Feldgarden M."/>
            <person name="Gevers D."/>
            <person name="Lambert T."/>
            <person name="Marvaud J.-C."/>
            <person name="Courvalin P."/>
            <person name="Walker B."/>
            <person name="Young S.K."/>
            <person name="Zeng Q."/>
            <person name="Gargeya S."/>
            <person name="Fitzgerald M."/>
            <person name="Haas B."/>
            <person name="Abouelleil A."/>
            <person name="Alvarado L."/>
            <person name="Arachchi H.M."/>
            <person name="Berlin A.M."/>
            <person name="Chapman S.B."/>
            <person name="Dewar J."/>
            <person name="Goldberg J."/>
            <person name="Griggs A."/>
            <person name="Gujja S."/>
            <person name="Hansen M."/>
            <person name="Howarth C."/>
            <person name="Imamovic A."/>
            <person name="Larimer J."/>
            <person name="McCowan C."/>
            <person name="Murphy C."/>
            <person name="Neiman D."/>
            <person name="Pearson M."/>
            <person name="Priest M."/>
            <person name="Roberts A."/>
            <person name="Saif S."/>
            <person name="Shea T."/>
            <person name="Sisk P."/>
            <person name="Sykes S."/>
            <person name="Wortman J."/>
            <person name="Nusbaum C."/>
            <person name="Birren B."/>
        </authorList>
    </citation>
    <scope>NUCLEOTIDE SEQUENCE [LARGE SCALE GENOMIC DNA]</scope>
    <source>
        <strain evidence="2 3">10063974</strain>
    </source>
</reference>
<dbReference type="RefSeq" id="WP_002563011.1">
    <property type="nucleotide sequence ID" value="NZ_KB822533.1"/>
</dbReference>
<comment type="caution">
    <text evidence="2">The sequence shown here is derived from an EMBL/GenBank/DDBJ whole genome shotgun (WGS) entry which is preliminary data.</text>
</comment>
<keyword evidence="3" id="KW-1185">Reference proteome</keyword>
<dbReference type="Proteomes" id="UP000012651">
    <property type="component" value="Unassembled WGS sequence"/>
</dbReference>
<sequence>MKSNIKNLLDERNLTWRDLSRLTGIPYRTLFKYQAKSIAGMPLRRVLAVTKALSCSAEDLVTEKD</sequence>
<dbReference type="AlphaFoldDB" id="N2BVQ6"/>
<evidence type="ECO:0000259" key="1">
    <source>
        <dbReference type="SMART" id="SM00530"/>
    </source>
</evidence>
<evidence type="ECO:0000313" key="3">
    <source>
        <dbReference type="Proteomes" id="UP000012651"/>
    </source>
</evidence>
<organism evidence="2 3">
    <name type="scientific">Atopobium minutum 10063974</name>
    <dbReference type="NCBI Taxonomy" id="997872"/>
    <lineage>
        <taxon>Bacteria</taxon>
        <taxon>Bacillati</taxon>
        <taxon>Actinomycetota</taxon>
        <taxon>Coriobacteriia</taxon>
        <taxon>Coriobacteriales</taxon>
        <taxon>Atopobiaceae</taxon>
        <taxon>Atopobium</taxon>
    </lineage>
</organism>
<gene>
    <name evidence="2" type="ORF">HMPREF1091_00236</name>
</gene>
<dbReference type="Pfam" id="PF13443">
    <property type="entry name" value="HTH_26"/>
    <property type="match status" value="1"/>
</dbReference>
<dbReference type="InterPro" id="IPR001387">
    <property type="entry name" value="Cro/C1-type_HTH"/>
</dbReference>
<name>N2BVQ6_9ACTN</name>
<feature type="domain" description="HTH cro/C1-type" evidence="1">
    <location>
        <begin position="4"/>
        <end position="60"/>
    </location>
</feature>
<dbReference type="GO" id="GO:0003677">
    <property type="term" value="F:DNA binding"/>
    <property type="evidence" value="ECO:0007669"/>
    <property type="project" value="InterPro"/>
</dbReference>
<dbReference type="HOGENOM" id="CLU_2840227_0_0_11"/>
<dbReference type="OrthoDB" id="9804186at2"/>